<evidence type="ECO:0000313" key="2">
    <source>
        <dbReference type="Proteomes" id="UP000291483"/>
    </source>
</evidence>
<gene>
    <name evidence="1" type="ORF">EV379_0354</name>
</gene>
<accession>A0A4Q8AI08</accession>
<dbReference type="EMBL" id="SHLC01000001">
    <property type="protein sequence ID" value="RZU64060.1"/>
    <property type="molecule type" value="Genomic_DNA"/>
</dbReference>
<protein>
    <recommendedName>
        <fullName evidence="3">3-methyladenine DNA glycosylase</fullName>
    </recommendedName>
</protein>
<proteinExistence type="predicted"/>
<dbReference type="Proteomes" id="UP000291483">
    <property type="component" value="Unassembled WGS sequence"/>
</dbReference>
<name>A0A4Q8AI08_9MICO</name>
<reference evidence="1 2" key="1">
    <citation type="submission" date="2019-02" db="EMBL/GenBank/DDBJ databases">
        <title>Sequencing the genomes of 1000 actinobacteria strains.</title>
        <authorList>
            <person name="Klenk H.-P."/>
        </authorList>
    </citation>
    <scope>NUCLEOTIDE SEQUENCE [LARGE SCALE GENOMIC DNA]</scope>
    <source>
        <strain evidence="1 2">DSM 18319</strain>
    </source>
</reference>
<sequence>MPVPGARWRLLQTLSGNAYPRTVPVTATLADAADVPAASVQAAPASAAPRTLSYAEWRALEAAHEARADALTAGRRERAERGEKHPVEDFLHTYYPTRISALRRWHPGTGVLLEGADERADWRWYRAAPAAPGAVAVDAHAFIEARAASVDFIALLLSRTAERTARFGCFGLHEWAMVYRQGEHRHQAPLRLGQAGTDAVVEAANISCTHFDAYRFFTPEAAPLNALAPSRDNQPELEQPGCLHAGMDLFKWATKLGPLVPGELLLDSFELARDIRWLDMQASPYDVSAWGADAVAIETPEGKAEYVRAQRGFTERGNALRARLVAAVTRARAAA</sequence>
<comment type="caution">
    <text evidence="1">The sequence shown here is derived from an EMBL/GenBank/DDBJ whole genome shotgun (WGS) entry which is preliminary data.</text>
</comment>
<evidence type="ECO:0000313" key="1">
    <source>
        <dbReference type="EMBL" id="RZU64060.1"/>
    </source>
</evidence>
<keyword evidence="2" id="KW-1185">Reference proteome</keyword>
<dbReference type="AlphaFoldDB" id="A0A4Q8AI08"/>
<organism evidence="1 2">
    <name type="scientific">Microterricola gilva</name>
    <dbReference type="NCBI Taxonomy" id="393267"/>
    <lineage>
        <taxon>Bacteria</taxon>
        <taxon>Bacillati</taxon>
        <taxon>Actinomycetota</taxon>
        <taxon>Actinomycetes</taxon>
        <taxon>Micrococcales</taxon>
        <taxon>Microbacteriaceae</taxon>
        <taxon>Microterricola</taxon>
    </lineage>
</organism>
<evidence type="ECO:0008006" key="3">
    <source>
        <dbReference type="Google" id="ProtNLM"/>
    </source>
</evidence>